<dbReference type="RefSeq" id="WP_128795397.1">
    <property type="nucleotide sequence ID" value="NZ_CP034669.1"/>
</dbReference>
<feature type="region of interest" description="Disordered" evidence="1">
    <location>
        <begin position="603"/>
        <end position="679"/>
    </location>
</feature>
<name>A0A410RN06_CORCK</name>
<reference evidence="3 4" key="1">
    <citation type="submission" date="2018-12" db="EMBL/GenBank/DDBJ databases">
        <title>Complete Genome Sequence of the Corallopyronin A producing Myxobacterium Corallococcus coralloides B035.</title>
        <authorList>
            <person name="Bouhired S.M."/>
            <person name="Rupp O."/>
            <person name="Blom J."/>
            <person name="Schaeberle T.F."/>
            <person name="Kehraus S."/>
            <person name="Schiefer A."/>
            <person name="Pfarr K."/>
            <person name="Goesmann A."/>
            <person name="Hoerauf A."/>
            <person name="Koenig G.M."/>
        </authorList>
    </citation>
    <scope>NUCLEOTIDE SEQUENCE [LARGE SCALE GENOMIC DNA]</scope>
    <source>
        <strain evidence="3 4">B035</strain>
    </source>
</reference>
<dbReference type="InterPro" id="IPR025662">
    <property type="entry name" value="Sigma_54_int_dom_ATP-bd_1"/>
</dbReference>
<feature type="domain" description="AAA+ ATPase" evidence="2">
    <location>
        <begin position="61"/>
        <end position="325"/>
    </location>
</feature>
<proteinExistence type="predicted"/>
<sequence>MSKDARLQAFLSDGPEIFNSVQQGQTLWKRDPFDVPSINAPARVAFERLVKRATAQTPPEDGRILLLKGDSGSGKTHLVRAFRNSVHESGRGYVGYLPMTVDVTHYDRYILSEVIDSLEKPYDHGHVEDTGLMLLSEAVLKRCTNIFAAHIPDEDVLDDEELHGNIRAVADDLHADAAFRNIDVNLLRALLCLQRREARFHHRIVQWLRCEEMSPEDRAIIGNLVPRNTEESPSRMLIQLGQLMGIFGKAMVLCVDQVEDMLDFEQRPQMEPSFRRAMSTLVALAAQVPSAIVVVCCLSDFWVATRSHLNRAMLDRIERNPEPVDLELNVTAQTGRDIAARRLKSLYEQQGIAFNPSQPTYPIPAQGFELLSGQRTRDILNACHRYREQAIQDGKLPPAFPLPEKHQSPAKGVTVITQTTPAPDLDQAWTDFKAKFKERVPEEDADIAALLDWGIQVSAEELGGATRFLVEPCGKGALDVTIQPGNTHLYVAICNTTSRGGHLARQMEGAIKAAKKSLPVLVRSTEFPGGLGTLVADQTAVLHRKGGRRAVVGPSDLRELLALKAFRKQHDEAAFLGWSRVARPVTRLQGITDLLSLEKHVPSATAAPTPVSSKTATSSEASVTDGVNEWEVTPAGHILPHTEEKPTPTVLPEEVPRNSKKSEGLKGPKKDEGPKGQMRVGVSEGVFANTVFVQADELNKHSAFLGGPGSGKTTLALNLIEQLVIQGVPAILVDRKGDLAAYARDEAWDEELDDPMMVERRKQLRERVDVALYTPGRSDGRPLSIPVVPRGLDKLSPEERDQILQQAADAFSTMLEYKSSPRDKAAKALLALALRLLVQRPSGKEITLDLIQRFVAAQDMTLVQEAHGLDDKVFVKLAQDLATLRLNAQALLSNTGEKLDMNELLGLGAAKVPGKTRLTIISTKFLGGLHSSLFWVSQLLVEANRWASQHPSPRLQAVLLFDEADIYLPAVGIPATKQPMENLLRRARSAGVGVMLATQSPGDLDYKCRDNVRAWFAGRVKEETALRKLKPMFAEARVDASVRLPAQKTGQFHVLREGQVEQLKADRNIIKTEQLSEEEILQLAHRSGEQGIRNAG</sequence>
<dbReference type="Gene3D" id="3.40.50.300">
    <property type="entry name" value="P-loop containing nucleotide triphosphate hydrolases"/>
    <property type="match status" value="3"/>
</dbReference>
<dbReference type="InterPro" id="IPR002789">
    <property type="entry name" value="HerA_central"/>
</dbReference>
<dbReference type="AlphaFoldDB" id="A0A410RN06"/>
<gene>
    <name evidence="3" type="ORF">EJ065_1614</name>
</gene>
<dbReference type="PANTHER" id="PTHR30121:SF6">
    <property type="entry name" value="SLR6007 PROTEIN"/>
    <property type="match status" value="1"/>
</dbReference>
<evidence type="ECO:0000313" key="3">
    <source>
        <dbReference type="EMBL" id="QAT83213.1"/>
    </source>
</evidence>
<dbReference type="SUPFAM" id="SSF52540">
    <property type="entry name" value="P-loop containing nucleoside triphosphate hydrolases"/>
    <property type="match status" value="2"/>
</dbReference>
<dbReference type="Pfam" id="PF01935">
    <property type="entry name" value="DUF87"/>
    <property type="match status" value="1"/>
</dbReference>
<accession>A0A410RN06</accession>
<protein>
    <recommendedName>
        <fullName evidence="2">AAA+ ATPase domain-containing protein</fullName>
    </recommendedName>
</protein>
<dbReference type="PROSITE" id="PS00675">
    <property type="entry name" value="SIGMA54_INTERACT_1"/>
    <property type="match status" value="1"/>
</dbReference>
<dbReference type="InterPro" id="IPR027417">
    <property type="entry name" value="P-loop_NTPase"/>
</dbReference>
<organism evidence="3 4">
    <name type="scientific">Corallococcus coralloides</name>
    <name type="common">Myxococcus coralloides</name>
    <dbReference type="NCBI Taxonomy" id="184914"/>
    <lineage>
        <taxon>Bacteria</taxon>
        <taxon>Pseudomonadati</taxon>
        <taxon>Myxococcota</taxon>
        <taxon>Myxococcia</taxon>
        <taxon>Myxococcales</taxon>
        <taxon>Cystobacterineae</taxon>
        <taxon>Myxococcaceae</taxon>
        <taxon>Corallococcus</taxon>
    </lineage>
</organism>
<dbReference type="EMBL" id="CP034669">
    <property type="protein sequence ID" value="QAT83213.1"/>
    <property type="molecule type" value="Genomic_DNA"/>
</dbReference>
<dbReference type="InterPro" id="IPR051162">
    <property type="entry name" value="T4SS_component"/>
</dbReference>
<evidence type="ECO:0000313" key="4">
    <source>
        <dbReference type="Proteomes" id="UP000288758"/>
    </source>
</evidence>
<dbReference type="SMART" id="SM00382">
    <property type="entry name" value="AAA"/>
    <property type="match status" value="2"/>
</dbReference>
<dbReference type="Proteomes" id="UP000288758">
    <property type="component" value="Chromosome"/>
</dbReference>
<dbReference type="InterPro" id="IPR003593">
    <property type="entry name" value="AAA+_ATPase"/>
</dbReference>
<feature type="domain" description="AAA+ ATPase" evidence="2">
    <location>
        <begin position="698"/>
        <end position="1026"/>
    </location>
</feature>
<evidence type="ECO:0000259" key="2">
    <source>
        <dbReference type="SMART" id="SM00382"/>
    </source>
</evidence>
<dbReference type="PANTHER" id="PTHR30121">
    <property type="entry name" value="UNCHARACTERIZED PROTEIN YJGR-RELATED"/>
    <property type="match status" value="1"/>
</dbReference>
<evidence type="ECO:0000256" key="1">
    <source>
        <dbReference type="SAM" id="MobiDB-lite"/>
    </source>
</evidence>
<feature type="compositionally biased region" description="Basic and acidic residues" evidence="1">
    <location>
        <begin position="654"/>
        <end position="674"/>
    </location>
</feature>
<feature type="compositionally biased region" description="Polar residues" evidence="1">
    <location>
        <begin position="610"/>
        <end position="622"/>
    </location>
</feature>